<evidence type="ECO:0000313" key="2">
    <source>
        <dbReference type="EMBL" id="KAJ8420709.1"/>
    </source>
</evidence>
<comment type="caution">
    <text evidence="2">The sequence shown here is derived from an EMBL/GenBank/DDBJ whole genome shotgun (WGS) entry which is preliminary data.</text>
</comment>
<name>A0A9Q1JG36_9CARY</name>
<protein>
    <recommendedName>
        <fullName evidence="1">DUF4283 domain-containing protein</fullName>
    </recommendedName>
</protein>
<dbReference type="EMBL" id="JAKOGI010003203">
    <property type="protein sequence ID" value="KAJ8420709.1"/>
    <property type="molecule type" value="Genomic_DNA"/>
</dbReference>
<evidence type="ECO:0000313" key="3">
    <source>
        <dbReference type="Proteomes" id="UP001153076"/>
    </source>
</evidence>
<dbReference type="Proteomes" id="UP001153076">
    <property type="component" value="Unassembled WGS sequence"/>
</dbReference>
<dbReference type="OrthoDB" id="1938625at2759"/>
<dbReference type="Pfam" id="PF14111">
    <property type="entry name" value="DUF4283"/>
    <property type="match status" value="1"/>
</dbReference>
<reference evidence="2" key="1">
    <citation type="submission" date="2022-04" db="EMBL/GenBank/DDBJ databases">
        <title>Carnegiea gigantea Genome sequencing and assembly v2.</title>
        <authorList>
            <person name="Copetti D."/>
            <person name="Sanderson M.J."/>
            <person name="Burquez A."/>
            <person name="Wojciechowski M.F."/>
        </authorList>
    </citation>
    <scope>NUCLEOTIDE SEQUENCE</scope>
    <source>
        <strain evidence="2">SGP5-SGP5p</strain>
        <tissue evidence="2">Aerial part</tissue>
    </source>
</reference>
<proteinExistence type="predicted"/>
<sequence length="479" mass="56020">MYIYVVLGMTLASHSLAPPANVHPPWRREFETSIHSPKLFGKRWKSIIYRLRHIFTEEVTSRMTVDLLFRTISFPITEINESILLHDSNLLRESIIETPSEIPVPEQLQRRTWVETIRQEGETLKYVDRLVIGNQLWWALRWGQILLSKFSGIWGDLVDKVILIDQGAFLIRFNFENDLQSPMRRGPILFDKRPIIMKKWSPNLKLREEEVQSVDIWIRLPRLHVKYWGNLSKIANMVYIISMSAQLIHAHMLVGSKLVSRNMRLFTCIFVHLTGYKHGDLPIKYHGVPLTPTKLTKSDAQVLLDKITNRIQSWARKRLFYARRVQLVNSVLLSMHIYWPLIFLLLKYVVHQVEQTCRMFLWGGDAVNEKISLVSGDLVCKPKYKGGLSIKGVGKWNTSLIGRYVWNIACEEDTLWVRWVHHVYLKRNTWWEYKCPGDASWVWTQIVKVKEILRQGSDNNTGKWKGITSGLYTVALGYN</sequence>
<dbReference type="AlphaFoldDB" id="A0A9Q1JG36"/>
<accession>A0A9Q1JG36</accession>
<dbReference type="PANTHER" id="PTHR33116:SF80">
    <property type="entry name" value="REVERSE TRANSCRIPTASE ZINC-BINDING DOMAIN-CONTAINING PROTEIN"/>
    <property type="match status" value="1"/>
</dbReference>
<dbReference type="InterPro" id="IPR025558">
    <property type="entry name" value="DUF4283"/>
</dbReference>
<evidence type="ECO:0000259" key="1">
    <source>
        <dbReference type="Pfam" id="PF14111"/>
    </source>
</evidence>
<dbReference type="PANTHER" id="PTHR33116">
    <property type="entry name" value="REVERSE TRANSCRIPTASE ZINC-BINDING DOMAIN-CONTAINING PROTEIN-RELATED-RELATED"/>
    <property type="match status" value="1"/>
</dbReference>
<keyword evidence="3" id="KW-1185">Reference proteome</keyword>
<gene>
    <name evidence="2" type="ORF">Cgig2_031570</name>
</gene>
<organism evidence="2 3">
    <name type="scientific">Carnegiea gigantea</name>
    <dbReference type="NCBI Taxonomy" id="171969"/>
    <lineage>
        <taxon>Eukaryota</taxon>
        <taxon>Viridiplantae</taxon>
        <taxon>Streptophyta</taxon>
        <taxon>Embryophyta</taxon>
        <taxon>Tracheophyta</taxon>
        <taxon>Spermatophyta</taxon>
        <taxon>Magnoliopsida</taxon>
        <taxon>eudicotyledons</taxon>
        <taxon>Gunneridae</taxon>
        <taxon>Pentapetalae</taxon>
        <taxon>Caryophyllales</taxon>
        <taxon>Cactineae</taxon>
        <taxon>Cactaceae</taxon>
        <taxon>Cactoideae</taxon>
        <taxon>Echinocereeae</taxon>
        <taxon>Carnegiea</taxon>
    </lineage>
</organism>
<feature type="domain" description="DUF4283" evidence="1">
    <location>
        <begin position="160"/>
        <end position="206"/>
    </location>
</feature>